<sequence>MTVNERIFDLMEKKNIKYADLARYLDVRNNVITNWYNRGTEPPIKYIVPICELLGVSIYELLDIQDCTDKKILDAYYAASSGTQEAVRKLLDIPEDQDKKSLSSKIG</sequence>
<evidence type="ECO:0000313" key="3">
    <source>
        <dbReference type="Proteomes" id="UP000095621"/>
    </source>
</evidence>
<dbReference type="CDD" id="cd00093">
    <property type="entry name" value="HTH_XRE"/>
    <property type="match status" value="1"/>
</dbReference>
<evidence type="ECO:0000259" key="1">
    <source>
        <dbReference type="PROSITE" id="PS50943"/>
    </source>
</evidence>
<dbReference type="SUPFAM" id="SSF47413">
    <property type="entry name" value="lambda repressor-like DNA-binding domains"/>
    <property type="match status" value="1"/>
</dbReference>
<dbReference type="RefSeq" id="WP_055216554.1">
    <property type="nucleotide sequence ID" value="NZ_CZBU01000007.1"/>
</dbReference>
<accession>A0A174Z8A5</accession>
<dbReference type="PROSITE" id="PS50943">
    <property type="entry name" value="HTH_CROC1"/>
    <property type="match status" value="1"/>
</dbReference>
<reference evidence="2 3" key="1">
    <citation type="submission" date="2015-09" db="EMBL/GenBank/DDBJ databases">
        <authorList>
            <consortium name="Pathogen Informatics"/>
        </authorList>
    </citation>
    <scope>NUCLEOTIDE SEQUENCE [LARGE SCALE GENOMIC DNA]</scope>
    <source>
        <strain evidence="2 3">2789STDY5834875</strain>
    </source>
</reference>
<dbReference type="EMBL" id="CZBU01000007">
    <property type="protein sequence ID" value="CUQ79130.1"/>
    <property type="molecule type" value="Genomic_DNA"/>
</dbReference>
<dbReference type="SMART" id="SM00530">
    <property type="entry name" value="HTH_XRE"/>
    <property type="match status" value="1"/>
</dbReference>
<dbReference type="Proteomes" id="UP000095621">
    <property type="component" value="Unassembled WGS sequence"/>
</dbReference>
<dbReference type="OrthoDB" id="1653613at2"/>
<dbReference type="AlphaFoldDB" id="A0A174Z8A5"/>
<organism evidence="2 3">
    <name type="scientific">Lachnospira eligens</name>
    <dbReference type="NCBI Taxonomy" id="39485"/>
    <lineage>
        <taxon>Bacteria</taxon>
        <taxon>Bacillati</taxon>
        <taxon>Bacillota</taxon>
        <taxon>Clostridia</taxon>
        <taxon>Lachnospirales</taxon>
        <taxon>Lachnospiraceae</taxon>
        <taxon>Lachnospira</taxon>
    </lineage>
</organism>
<dbReference type="Pfam" id="PF13443">
    <property type="entry name" value="HTH_26"/>
    <property type="match status" value="1"/>
</dbReference>
<evidence type="ECO:0000313" key="2">
    <source>
        <dbReference type="EMBL" id="CUQ79130.1"/>
    </source>
</evidence>
<dbReference type="Gene3D" id="1.10.260.40">
    <property type="entry name" value="lambda repressor-like DNA-binding domains"/>
    <property type="match status" value="1"/>
</dbReference>
<dbReference type="InterPro" id="IPR010982">
    <property type="entry name" value="Lambda_DNA-bd_dom_sf"/>
</dbReference>
<gene>
    <name evidence="2" type="ORF">ERS852490_02791</name>
</gene>
<dbReference type="InterPro" id="IPR001387">
    <property type="entry name" value="Cro/C1-type_HTH"/>
</dbReference>
<name>A0A174Z8A5_9FIRM</name>
<protein>
    <submittedName>
        <fullName evidence="2">Helix-turn-helix domain</fullName>
    </submittedName>
</protein>
<dbReference type="GO" id="GO:0003677">
    <property type="term" value="F:DNA binding"/>
    <property type="evidence" value="ECO:0007669"/>
    <property type="project" value="InterPro"/>
</dbReference>
<proteinExistence type="predicted"/>
<feature type="domain" description="HTH cro/C1-type" evidence="1">
    <location>
        <begin position="10"/>
        <end position="61"/>
    </location>
</feature>